<dbReference type="AlphaFoldDB" id="A0A916QM45"/>
<name>A0A916QM45_9GAMM</name>
<organism evidence="2 3">
    <name type="scientific">Pseudohongiella nitratireducens</name>
    <dbReference type="NCBI Taxonomy" id="1768907"/>
    <lineage>
        <taxon>Bacteria</taxon>
        <taxon>Pseudomonadati</taxon>
        <taxon>Pseudomonadota</taxon>
        <taxon>Gammaproteobacteria</taxon>
        <taxon>Pseudomonadales</taxon>
        <taxon>Pseudohongiellaceae</taxon>
        <taxon>Pseudohongiella</taxon>
    </lineage>
</organism>
<proteinExistence type="predicted"/>
<dbReference type="Proteomes" id="UP000627715">
    <property type="component" value="Unassembled WGS sequence"/>
</dbReference>
<feature type="compositionally biased region" description="Basic residues" evidence="1">
    <location>
        <begin position="62"/>
        <end position="71"/>
    </location>
</feature>
<evidence type="ECO:0000313" key="3">
    <source>
        <dbReference type="Proteomes" id="UP000627715"/>
    </source>
</evidence>
<evidence type="ECO:0000256" key="1">
    <source>
        <dbReference type="SAM" id="MobiDB-lite"/>
    </source>
</evidence>
<accession>A0A916QM45</accession>
<dbReference type="RefSeq" id="WP_068810234.1">
    <property type="nucleotide sequence ID" value="NZ_BMIY01000012.1"/>
</dbReference>
<dbReference type="EMBL" id="BMIY01000012">
    <property type="protein sequence ID" value="GFZ81620.1"/>
    <property type="molecule type" value="Genomic_DNA"/>
</dbReference>
<comment type="caution">
    <text evidence="2">The sequence shown here is derived from an EMBL/GenBank/DDBJ whole genome shotgun (WGS) entry which is preliminary data.</text>
</comment>
<reference evidence="2" key="2">
    <citation type="submission" date="2020-09" db="EMBL/GenBank/DDBJ databases">
        <authorList>
            <person name="Sun Q."/>
            <person name="Zhou Y."/>
        </authorList>
    </citation>
    <scope>NUCLEOTIDE SEQUENCE</scope>
    <source>
        <strain evidence="2">CGMCC 1.15425</strain>
    </source>
</reference>
<reference evidence="2" key="1">
    <citation type="journal article" date="2014" name="Int. J. Syst. Evol. Microbiol.">
        <title>Complete genome sequence of Corynebacterium casei LMG S-19264T (=DSM 44701T), isolated from a smear-ripened cheese.</title>
        <authorList>
            <consortium name="US DOE Joint Genome Institute (JGI-PGF)"/>
            <person name="Walter F."/>
            <person name="Albersmeier A."/>
            <person name="Kalinowski J."/>
            <person name="Ruckert C."/>
        </authorList>
    </citation>
    <scope>NUCLEOTIDE SEQUENCE</scope>
    <source>
        <strain evidence="2">CGMCC 1.15425</strain>
    </source>
</reference>
<feature type="region of interest" description="Disordered" evidence="1">
    <location>
        <begin position="49"/>
        <end position="71"/>
    </location>
</feature>
<evidence type="ECO:0000313" key="2">
    <source>
        <dbReference type="EMBL" id="GFZ81620.1"/>
    </source>
</evidence>
<protein>
    <submittedName>
        <fullName evidence="2">Uncharacterized protein</fullName>
    </submittedName>
</protein>
<sequence>MNARSPFAAWLNDVKPTMIEEAIKEARTAALKFADDSGSQLGKIKQASQGQFSIADRDRNNPHLKKIRGWE</sequence>
<keyword evidence="3" id="KW-1185">Reference proteome</keyword>
<gene>
    <name evidence="2" type="ORF">GCM10011403_26220</name>
</gene>